<dbReference type="GO" id="GO:0005789">
    <property type="term" value="C:endoplasmic reticulum membrane"/>
    <property type="evidence" value="ECO:0007669"/>
    <property type="project" value="TreeGrafter"/>
</dbReference>
<organism evidence="8 9">
    <name type="scientific">Panagrellus redivivus</name>
    <name type="common">Microworm</name>
    <dbReference type="NCBI Taxonomy" id="6233"/>
    <lineage>
        <taxon>Eukaryota</taxon>
        <taxon>Metazoa</taxon>
        <taxon>Ecdysozoa</taxon>
        <taxon>Nematoda</taxon>
        <taxon>Chromadorea</taxon>
        <taxon>Rhabditida</taxon>
        <taxon>Tylenchina</taxon>
        <taxon>Panagrolaimomorpha</taxon>
        <taxon>Panagrolaimoidea</taxon>
        <taxon>Panagrolaimidae</taxon>
        <taxon>Panagrellus</taxon>
    </lineage>
</organism>
<feature type="compositionally biased region" description="Low complexity" evidence="6">
    <location>
        <begin position="31"/>
        <end position="51"/>
    </location>
</feature>
<reference evidence="9" key="2">
    <citation type="submission" date="2020-10" db="UniProtKB">
        <authorList>
            <consortium name="WormBaseParasite"/>
        </authorList>
    </citation>
    <scope>IDENTIFICATION</scope>
</reference>
<protein>
    <submittedName>
        <fullName evidence="9">Transmembrane protein 230</fullName>
    </submittedName>
</protein>
<feature type="transmembrane region" description="Helical" evidence="7">
    <location>
        <begin position="100"/>
        <end position="126"/>
    </location>
</feature>
<evidence type="ECO:0000256" key="4">
    <source>
        <dbReference type="ARBA" id="ARBA00023136"/>
    </source>
</evidence>
<evidence type="ECO:0000256" key="7">
    <source>
        <dbReference type="SAM" id="Phobius"/>
    </source>
</evidence>
<keyword evidence="8" id="KW-1185">Reference proteome</keyword>
<dbReference type="Pfam" id="PF09446">
    <property type="entry name" value="VMA21"/>
    <property type="match status" value="1"/>
</dbReference>
<dbReference type="PANTHER" id="PTHR31792">
    <property type="entry name" value="VACUOLAR ATPASE ASSEMBLY INTEGRAL MEMBRANE PROTEIN VMA21"/>
    <property type="match status" value="1"/>
</dbReference>
<feature type="compositionally biased region" description="Basic and acidic residues" evidence="6">
    <location>
        <begin position="19"/>
        <end position="30"/>
    </location>
</feature>
<keyword evidence="2" id="KW-0256">Endoplasmic reticulum</keyword>
<dbReference type="InterPro" id="IPR019013">
    <property type="entry name" value="Vma21"/>
</dbReference>
<dbReference type="AlphaFoldDB" id="A0A7E4UXB6"/>
<keyword evidence="4 7" id="KW-0472">Membrane</keyword>
<evidence type="ECO:0000256" key="1">
    <source>
        <dbReference type="ARBA" id="ARBA00022692"/>
    </source>
</evidence>
<reference evidence="8" key="1">
    <citation type="journal article" date="2013" name="Genetics">
        <title>The draft genome and transcriptome of Panagrellus redivivus are shaped by the harsh demands of a free-living lifestyle.</title>
        <authorList>
            <person name="Srinivasan J."/>
            <person name="Dillman A.R."/>
            <person name="Macchietto M.G."/>
            <person name="Heikkinen L."/>
            <person name="Lakso M."/>
            <person name="Fracchia K.M."/>
            <person name="Antoshechkin I."/>
            <person name="Mortazavi A."/>
            <person name="Wong G."/>
            <person name="Sternberg P.W."/>
        </authorList>
    </citation>
    <scope>NUCLEOTIDE SEQUENCE [LARGE SCALE GENOMIC DNA]</scope>
    <source>
        <strain evidence="8">MT8872</strain>
    </source>
</reference>
<keyword evidence="3 7" id="KW-1133">Transmembrane helix</keyword>
<evidence type="ECO:0000256" key="3">
    <source>
        <dbReference type="ARBA" id="ARBA00022989"/>
    </source>
</evidence>
<keyword evidence="1 7" id="KW-0812">Transmembrane</keyword>
<proteinExistence type="predicted"/>
<evidence type="ECO:0000256" key="5">
    <source>
        <dbReference type="ARBA" id="ARBA00023329"/>
    </source>
</evidence>
<dbReference type="GO" id="GO:0070072">
    <property type="term" value="P:vacuolar proton-transporting V-type ATPase complex assembly"/>
    <property type="evidence" value="ECO:0007669"/>
    <property type="project" value="InterPro"/>
</dbReference>
<evidence type="ECO:0000256" key="6">
    <source>
        <dbReference type="SAM" id="MobiDB-lite"/>
    </source>
</evidence>
<feature type="transmembrane region" description="Helical" evidence="7">
    <location>
        <begin position="138"/>
        <end position="162"/>
    </location>
</feature>
<evidence type="ECO:0000256" key="2">
    <source>
        <dbReference type="ARBA" id="ARBA00022824"/>
    </source>
</evidence>
<keyword evidence="5" id="KW-0968">Cytoplasmic vesicle</keyword>
<feature type="region of interest" description="Disordered" evidence="6">
    <location>
        <begin position="1"/>
        <end position="67"/>
    </location>
</feature>
<accession>A0A7E4UXB6</accession>
<sequence>MSDDERSTPASDVVIVTAKDLESSEDERRSNLSSRKTSVSSSRKSSVASLNPAAGDVNPFDEPAEEPEDPLFKDKLIPLDNSIPEADYNKIYTEDTRARAIVYLIIFSGLMIVIPGVSMYVCYYYIFQEIFHEDTSTAMLYSGVVAIIEVYLIVAAFIYLAYRDEQHLERVVAGTADEPKDKDQ</sequence>
<evidence type="ECO:0000313" key="8">
    <source>
        <dbReference type="Proteomes" id="UP000492821"/>
    </source>
</evidence>
<dbReference type="PANTHER" id="PTHR31792:SF3">
    <property type="entry name" value="VACUOLAR ATPASE ASSEMBLY INTEGRAL MEMBRANE PROTEIN VMA21"/>
    <property type="match status" value="1"/>
</dbReference>
<dbReference type="GO" id="GO:0031410">
    <property type="term" value="C:cytoplasmic vesicle"/>
    <property type="evidence" value="ECO:0007669"/>
    <property type="project" value="UniProtKB-KW"/>
</dbReference>
<evidence type="ECO:0000313" key="9">
    <source>
        <dbReference type="WBParaSite" id="Pan_g1392.t1"/>
    </source>
</evidence>
<dbReference type="Proteomes" id="UP000492821">
    <property type="component" value="Unassembled WGS sequence"/>
</dbReference>
<dbReference type="WBParaSite" id="Pan_g1392.t1">
    <property type="protein sequence ID" value="Pan_g1392.t1"/>
    <property type="gene ID" value="Pan_g1392"/>
</dbReference>
<name>A0A7E4UXB6_PANRE</name>